<dbReference type="KEGG" id="moc:BB934_19395"/>
<comment type="subcellular location">
    <subcellularLocation>
        <location evidence="1 7">Cell membrane</location>
        <topology evidence="1 7">Multi-pass membrane protein</topology>
    </subcellularLocation>
</comment>
<evidence type="ECO:0000256" key="6">
    <source>
        <dbReference type="ARBA" id="ARBA00023136"/>
    </source>
</evidence>
<name>A0A1B2EJG1_9HYPH</name>
<evidence type="ECO:0000256" key="1">
    <source>
        <dbReference type="ARBA" id="ARBA00004651"/>
    </source>
</evidence>
<protein>
    <submittedName>
        <fullName evidence="9">Cytochrome O ubiquinol oxidase</fullName>
    </submittedName>
</protein>
<feature type="transmembrane region" description="Helical" evidence="7">
    <location>
        <begin position="153"/>
        <end position="171"/>
    </location>
</feature>
<keyword evidence="6 7" id="KW-0472">Membrane</keyword>
<dbReference type="AlphaFoldDB" id="A0A1B2EJG1"/>
<feature type="transmembrane region" description="Helical" evidence="7">
    <location>
        <begin position="119"/>
        <end position="141"/>
    </location>
</feature>
<feature type="transmembrane region" description="Helical" evidence="7">
    <location>
        <begin position="62"/>
        <end position="82"/>
    </location>
</feature>
<evidence type="ECO:0000259" key="8">
    <source>
        <dbReference type="Pfam" id="PF09335"/>
    </source>
</evidence>
<dbReference type="EMBL" id="CP016616">
    <property type="protein sequence ID" value="ANY80125.1"/>
    <property type="molecule type" value="Genomic_DNA"/>
</dbReference>
<dbReference type="OrthoDB" id="9801622at2"/>
<keyword evidence="5 7" id="KW-1133">Transmembrane helix</keyword>
<sequence length="173" mass="18945">MDIEFLKASIVEFVQTHQAHAPLVLGLMTFAESLAFVSLLLPTTAILITVGFVLAAADVPFWQIWAGAACGAFLGNWVSYAIGRRYKEAAYRTWPLSRNPKLVARSESFFRRFGPWAVFLGRFIGPIRAVIALIAGIFLMPPVLFQAANMASASAWAFLVLGPGASLVHHLPW</sequence>
<evidence type="ECO:0000256" key="3">
    <source>
        <dbReference type="ARBA" id="ARBA00022475"/>
    </source>
</evidence>
<organism evidence="9">
    <name type="scientific">Microvirga ossetica</name>
    <dbReference type="NCBI Taxonomy" id="1882682"/>
    <lineage>
        <taxon>Bacteria</taxon>
        <taxon>Pseudomonadati</taxon>
        <taxon>Pseudomonadota</taxon>
        <taxon>Alphaproteobacteria</taxon>
        <taxon>Hyphomicrobiales</taxon>
        <taxon>Methylobacteriaceae</taxon>
        <taxon>Microvirga</taxon>
    </lineage>
</organism>
<comment type="similarity">
    <text evidence="2 7">Belongs to the DedA family.</text>
</comment>
<evidence type="ECO:0000256" key="2">
    <source>
        <dbReference type="ARBA" id="ARBA00010792"/>
    </source>
</evidence>
<reference evidence="9" key="1">
    <citation type="submission" date="2016-07" db="EMBL/GenBank/DDBJ databases">
        <title>Microvirga ossetica sp. nov. a new species of rhizobia isolated from root nodules of the legume species Vicia alpestris Steven originated from North Ossetia region in the Caucasus.</title>
        <authorList>
            <person name="Safronova V.I."/>
            <person name="Kuznetsova I.G."/>
            <person name="Sazanova A.L."/>
            <person name="Belimov A."/>
            <person name="Andronov E."/>
            <person name="Osledkin Y.S."/>
            <person name="Onishchuk O.P."/>
            <person name="Kurchak O.N."/>
            <person name="Shaposhnikov A.I."/>
            <person name="Willems A."/>
            <person name="Tikhonovich I.A."/>
        </authorList>
    </citation>
    <scope>NUCLEOTIDE SEQUENCE [LARGE SCALE GENOMIC DNA]</scope>
    <source>
        <strain evidence="9">V5/3M</strain>
    </source>
</reference>
<keyword evidence="4 7" id="KW-0812">Transmembrane</keyword>
<dbReference type="RefSeq" id="WP_099511135.1">
    <property type="nucleotide sequence ID" value="NZ_CP016616.1"/>
</dbReference>
<dbReference type="GO" id="GO:0005886">
    <property type="term" value="C:plasma membrane"/>
    <property type="evidence" value="ECO:0007669"/>
    <property type="project" value="UniProtKB-SubCell"/>
</dbReference>
<feature type="domain" description="VTT" evidence="8">
    <location>
        <begin position="41"/>
        <end position="165"/>
    </location>
</feature>
<dbReference type="InterPro" id="IPR032818">
    <property type="entry name" value="DedA-like"/>
</dbReference>
<evidence type="ECO:0000256" key="5">
    <source>
        <dbReference type="ARBA" id="ARBA00022989"/>
    </source>
</evidence>
<evidence type="ECO:0000256" key="7">
    <source>
        <dbReference type="RuleBase" id="RU367016"/>
    </source>
</evidence>
<proteinExistence type="inferred from homology"/>
<evidence type="ECO:0000313" key="9">
    <source>
        <dbReference type="EMBL" id="ANY80125.1"/>
    </source>
</evidence>
<dbReference type="Pfam" id="PF09335">
    <property type="entry name" value="VTT_dom"/>
    <property type="match status" value="1"/>
</dbReference>
<keyword evidence="3 7" id="KW-1003">Cell membrane</keyword>
<accession>A0A1B2EJG1</accession>
<dbReference type="PANTHER" id="PTHR30353:SF15">
    <property type="entry name" value="INNER MEMBRANE PROTEIN YABI"/>
    <property type="match status" value="1"/>
</dbReference>
<dbReference type="InterPro" id="IPR032816">
    <property type="entry name" value="VTT_dom"/>
</dbReference>
<dbReference type="PANTHER" id="PTHR30353">
    <property type="entry name" value="INNER MEMBRANE PROTEIN DEDA-RELATED"/>
    <property type="match status" value="1"/>
</dbReference>
<gene>
    <name evidence="9" type="ORF">BB934_19395</name>
</gene>
<evidence type="ECO:0000256" key="4">
    <source>
        <dbReference type="ARBA" id="ARBA00022692"/>
    </source>
</evidence>
<feature type="transmembrane region" description="Helical" evidence="7">
    <location>
        <begin position="34"/>
        <end position="56"/>
    </location>
</feature>